<keyword evidence="2" id="KW-1185">Reference proteome</keyword>
<gene>
    <name evidence="1" type="ORF">CBA19CS22_20700</name>
</gene>
<sequence length="33" mass="4009">MTTLATRRRWRHKASFWRRVSLVIELIVGRKIA</sequence>
<comment type="caution">
    <text evidence="1">The sequence shown here is derived from an EMBL/GenBank/DDBJ whole genome shotgun (WGS) entry which is preliminary data.</text>
</comment>
<name>A0ACB5QVB4_9BURK</name>
<evidence type="ECO:0000313" key="1">
    <source>
        <dbReference type="EMBL" id="GJH19004.1"/>
    </source>
</evidence>
<accession>A0ACB5QVB4</accession>
<proteinExistence type="predicted"/>
<dbReference type="Proteomes" id="UP001055013">
    <property type="component" value="Unassembled WGS sequence"/>
</dbReference>
<dbReference type="EMBL" id="BPUR01000012">
    <property type="protein sequence ID" value="GJH19004.1"/>
    <property type="molecule type" value="Genomic_DNA"/>
</dbReference>
<organism evidence="1 2">
    <name type="scientific">Caballeronia novacaledonica</name>
    <dbReference type="NCBI Taxonomy" id="1544861"/>
    <lineage>
        <taxon>Bacteria</taxon>
        <taxon>Pseudomonadati</taxon>
        <taxon>Pseudomonadota</taxon>
        <taxon>Betaproteobacteria</taxon>
        <taxon>Burkholderiales</taxon>
        <taxon>Burkholderiaceae</taxon>
        <taxon>Caballeronia</taxon>
    </lineage>
</organism>
<protein>
    <submittedName>
        <fullName evidence="1">Uncharacterized protein</fullName>
    </submittedName>
</protein>
<evidence type="ECO:0000313" key="2">
    <source>
        <dbReference type="Proteomes" id="UP001055013"/>
    </source>
</evidence>
<reference evidence="1" key="1">
    <citation type="submission" date="2021-09" db="EMBL/GenBank/DDBJ databases">
        <title>Isolation and characterization of 3-chlorobenzoate degrading bacteria from soils in Shizuoka.</title>
        <authorList>
            <person name="Ifat A."/>
            <person name="Ogawa N."/>
            <person name="Kimbara K."/>
            <person name="Moriuchi R."/>
            <person name="Dohra H."/>
            <person name="Shintani M."/>
        </authorList>
    </citation>
    <scope>NUCLEOTIDE SEQUENCE</scope>
    <source>
        <strain evidence="1">19CS2-2</strain>
    </source>
</reference>